<evidence type="ECO:0000256" key="2">
    <source>
        <dbReference type="ARBA" id="ARBA00007362"/>
    </source>
</evidence>
<dbReference type="SUPFAM" id="SSF103481">
    <property type="entry name" value="Multidrug resistance efflux transporter EmrE"/>
    <property type="match status" value="2"/>
</dbReference>
<name>A0A378NQJ0_9FIRM</name>
<evidence type="ECO:0000256" key="1">
    <source>
        <dbReference type="ARBA" id="ARBA00004651"/>
    </source>
</evidence>
<feature type="transmembrane region" description="Helical" evidence="7">
    <location>
        <begin position="65"/>
        <end position="81"/>
    </location>
</feature>
<comment type="subcellular location">
    <subcellularLocation>
        <location evidence="1">Cell membrane</location>
        <topology evidence="1">Multi-pass membrane protein</topology>
    </subcellularLocation>
</comment>
<evidence type="ECO:0000256" key="6">
    <source>
        <dbReference type="ARBA" id="ARBA00023136"/>
    </source>
</evidence>
<dbReference type="InterPro" id="IPR050638">
    <property type="entry name" value="AA-Vitamin_Transporters"/>
</dbReference>
<protein>
    <submittedName>
        <fullName evidence="9">Probable amino-acid metabolite efflux pump</fullName>
    </submittedName>
</protein>
<accession>A0A378NQJ0</accession>
<dbReference type="RefSeq" id="WP_008538466.1">
    <property type="nucleotide sequence ID" value="NZ_UGPP01000001.1"/>
</dbReference>
<dbReference type="GeneID" id="62778128"/>
<keyword evidence="5 7" id="KW-1133">Transmembrane helix</keyword>
<feature type="transmembrane region" description="Helical" evidence="7">
    <location>
        <begin position="180"/>
        <end position="199"/>
    </location>
</feature>
<feature type="transmembrane region" description="Helical" evidence="7">
    <location>
        <begin position="145"/>
        <end position="168"/>
    </location>
</feature>
<dbReference type="Pfam" id="PF00892">
    <property type="entry name" value="EamA"/>
    <property type="match status" value="2"/>
</dbReference>
<evidence type="ECO:0000256" key="7">
    <source>
        <dbReference type="SAM" id="Phobius"/>
    </source>
</evidence>
<keyword evidence="6 7" id="KW-0472">Membrane</keyword>
<feature type="transmembrane region" description="Helical" evidence="7">
    <location>
        <begin position="121"/>
        <end position="139"/>
    </location>
</feature>
<evidence type="ECO:0000256" key="3">
    <source>
        <dbReference type="ARBA" id="ARBA00022475"/>
    </source>
</evidence>
<sequence length="301" mass="33007">MKNKAYVLLSLAGILWGFQPVVVKFIVAEMNPPTLVSFRYLLLSATLFLLMKITHKKDFIPPKSCWLPLIIMGITGVSLNNGSQFTGLQYSTVANATLIAAMTPAVTSLLAFVFLRERLALLQWIGIIISISGTLYLISNGNLDIILHISFNLGDILFFVAQLSWAIYCLISIRVMKKMSVLSVTAWAGVFGAIFIAIYGHFTCGLFIPDLSMKAMASFAYIVWLGGVGAMIFWNIGVKNVGASTASIFLNIMPIVGIVTASITLNEIITMEECLGAVVILLGVYITTHTKQILEKLNWKK</sequence>
<keyword evidence="3" id="KW-1003">Cell membrane</keyword>
<dbReference type="InterPro" id="IPR037185">
    <property type="entry name" value="EmrE-like"/>
</dbReference>
<feature type="transmembrane region" description="Helical" evidence="7">
    <location>
        <begin position="248"/>
        <end position="269"/>
    </location>
</feature>
<dbReference type="AlphaFoldDB" id="A0A378NQJ0"/>
<gene>
    <name evidence="9" type="primary">eamA</name>
    <name evidence="9" type="ORF">NCTC10571_00804</name>
</gene>
<evidence type="ECO:0000313" key="9">
    <source>
        <dbReference type="EMBL" id="STY70663.1"/>
    </source>
</evidence>
<evidence type="ECO:0000259" key="8">
    <source>
        <dbReference type="Pfam" id="PF00892"/>
    </source>
</evidence>
<evidence type="ECO:0000313" key="10">
    <source>
        <dbReference type="Proteomes" id="UP000255234"/>
    </source>
</evidence>
<evidence type="ECO:0000256" key="5">
    <source>
        <dbReference type="ARBA" id="ARBA00022989"/>
    </source>
</evidence>
<feature type="domain" description="EamA" evidence="8">
    <location>
        <begin position="4"/>
        <end position="137"/>
    </location>
</feature>
<feature type="transmembrane region" description="Helical" evidence="7">
    <location>
        <begin position="219"/>
        <end position="236"/>
    </location>
</feature>
<feature type="transmembrane region" description="Helical" evidence="7">
    <location>
        <begin position="93"/>
        <end position="114"/>
    </location>
</feature>
<feature type="domain" description="EamA" evidence="8">
    <location>
        <begin position="153"/>
        <end position="287"/>
    </location>
</feature>
<dbReference type="Proteomes" id="UP000255234">
    <property type="component" value="Unassembled WGS sequence"/>
</dbReference>
<dbReference type="GO" id="GO:0005886">
    <property type="term" value="C:plasma membrane"/>
    <property type="evidence" value="ECO:0007669"/>
    <property type="project" value="UniProtKB-SubCell"/>
</dbReference>
<dbReference type="PANTHER" id="PTHR32322">
    <property type="entry name" value="INNER MEMBRANE TRANSPORTER"/>
    <property type="match status" value="1"/>
</dbReference>
<proteinExistence type="inferred from homology"/>
<feature type="transmembrane region" description="Helical" evidence="7">
    <location>
        <begin position="275"/>
        <end position="294"/>
    </location>
</feature>
<comment type="similarity">
    <text evidence="2">Belongs to the EamA transporter family.</text>
</comment>
<keyword evidence="4 7" id="KW-0812">Transmembrane</keyword>
<reference evidence="9 10" key="1">
    <citation type="submission" date="2018-06" db="EMBL/GenBank/DDBJ databases">
        <authorList>
            <consortium name="Pathogen Informatics"/>
            <person name="Doyle S."/>
        </authorList>
    </citation>
    <scope>NUCLEOTIDE SEQUENCE [LARGE SCALE GENOMIC DNA]</scope>
    <source>
        <strain evidence="9 10">NCTC10571</strain>
    </source>
</reference>
<organism evidence="9 10">
    <name type="scientific">Megamonas hypermegale</name>
    <dbReference type="NCBI Taxonomy" id="158847"/>
    <lineage>
        <taxon>Bacteria</taxon>
        <taxon>Bacillati</taxon>
        <taxon>Bacillota</taxon>
        <taxon>Negativicutes</taxon>
        <taxon>Selenomonadales</taxon>
        <taxon>Selenomonadaceae</taxon>
        <taxon>Megamonas</taxon>
    </lineage>
</organism>
<feature type="transmembrane region" description="Helical" evidence="7">
    <location>
        <begin position="34"/>
        <end position="53"/>
    </location>
</feature>
<dbReference type="PANTHER" id="PTHR32322:SF18">
    <property type="entry name" value="S-ADENOSYLMETHIONINE_S-ADENOSYLHOMOCYSTEINE TRANSPORTER"/>
    <property type="match status" value="1"/>
</dbReference>
<dbReference type="InterPro" id="IPR000620">
    <property type="entry name" value="EamA_dom"/>
</dbReference>
<evidence type="ECO:0000256" key="4">
    <source>
        <dbReference type="ARBA" id="ARBA00022692"/>
    </source>
</evidence>
<dbReference type="EMBL" id="UGPP01000001">
    <property type="protein sequence ID" value="STY70663.1"/>
    <property type="molecule type" value="Genomic_DNA"/>
</dbReference>